<evidence type="ECO:0008006" key="2">
    <source>
        <dbReference type="Google" id="ProtNLM"/>
    </source>
</evidence>
<accession>A0A0F9P9B4</accession>
<name>A0A0F9P9B4_9ZZZZ</name>
<dbReference type="EMBL" id="LAZR01006738">
    <property type="protein sequence ID" value="KKM89972.1"/>
    <property type="molecule type" value="Genomic_DNA"/>
</dbReference>
<dbReference type="GO" id="GO:0055085">
    <property type="term" value="P:transmembrane transport"/>
    <property type="evidence" value="ECO:0007669"/>
    <property type="project" value="InterPro"/>
</dbReference>
<dbReference type="AlphaFoldDB" id="A0A0F9P9B4"/>
<reference evidence="1" key="1">
    <citation type="journal article" date="2015" name="Nature">
        <title>Complex archaea that bridge the gap between prokaryotes and eukaryotes.</title>
        <authorList>
            <person name="Spang A."/>
            <person name="Saw J.H."/>
            <person name="Jorgensen S.L."/>
            <person name="Zaremba-Niedzwiedzka K."/>
            <person name="Martijn J."/>
            <person name="Lind A.E."/>
            <person name="van Eijk R."/>
            <person name="Schleper C."/>
            <person name="Guy L."/>
            <person name="Ettema T.J."/>
        </authorList>
    </citation>
    <scope>NUCLEOTIDE SEQUENCE</scope>
</reference>
<proteinExistence type="predicted"/>
<dbReference type="Gene3D" id="2.40.30.170">
    <property type="match status" value="1"/>
</dbReference>
<protein>
    <recommendedName>
        <fullName evidence="2">RND efflux pump membrane fusion protein barrel-sandwich domain-containing protein</fullName>
    </recommendedName>
</protein>
<comment type="caution">
    <text evidence="1">The sequence shown here is derived from an EMBL/GenBank/DDBJ whole genome shotgun (WGS) entry which is preliminary data.</text>
</comment>
<sequence length="96" mass="10290">MDIILIRCLKTYIVLHLLKSITKVDALPGVTLKGHVDSLSPASAVSYSTIGAHNATGNFTKIAQRLPVKISLDAKQPLLSQLRVGMSVVPTIDVVK</sequence>
<evidence type="ECO:0000313" key="1">
    <source>
        <dbReference type="EMBL" id="KKM89972.1"/>
    </source>
</evidence>
<organism evidence="1">
    <name type="scientific">marine sediment metagenome</name>
    <dbReference type="NCBI Taxonomy" id="412755"/>
    <lineage>
        <taxon>unclassified sequences</taxon>
        <taxon>metagenomes</taxon>
        <taxon>ecological metagenomes</taxon>
    </lineage>
</organism>
<gene>
    <name evidence="1" type="ORF">LCGC14_1243280</name>
</gene>